<reference evidence="2" key="1">
    <citation type="journal article" date="2019" name="Sci. Rep.">
        <title>Draft genome of Tanacetum cinerariifolium, the natural source of mosquito coil.</title>
        <authorList>
            <person name="Yamashiro T."/>
            <person name="Shiraishi A."/>
            <person name="Satake H."/>
            <person name="Nakayama K."/>
        </authorList>
    </citation>
    <scope>NUCLEOTIDE SEQUENCE</scope>
</reference>
<dbReference type="EMBL" id="BKCJ011354433">
    <property type="protein sequence ID" value="GFD24705.1"/>
    <property type="molecule type" value="Genomic_DNA"/>
</dbReference>
<proteinExistence type="predicted"/>
<organism evidence="2">
    <name type="scientific">Tanacetum cinerariifolium</name>
    <name type="common">Dalmatian daisy</name>
    <name type="synonym">Chrysanthemum cinerariifolium</name>
    <dbReference type="NCBI Taxonomy" id="118510"/>
    <lineage>
        <taxon>Eukaryota</taxon>
        <taxon>Viridiplantae</taxon>
        <taxon>Streptophyta</taxon>
        <taxon>Embryophyta</taxon>
        <taxon>Tracheophyta</taxon>
        <taxon>Spermatophyta</taxon>
        <taxon>Magnoliopsida</taxon>
        <taxon>eudicotyledons</taxon>
        <taxon>Gunneridae</taxon>
        <taxon>Pentapetalae</taxon>
        <taxon>asterids</taxon>
        <taxon>campanulids</taxon>
        <taxon>Asterales</taxon>
        <taxon>Asteraceae</taxon>
        <taxon>Asteroideae</taxon>
        <taxon>Anthemideae</taxon>
        <taxon>Anthemidinae</taxon>
        <taxon>Tanacetum</taxon>
    </lineage>
</organism>
<dbReference type="AlphaFoldDB" id="A0A699UP76"/>
<accession>A0A699UP76</accession>
<sequence>MNDEINKVLSNVRSGMLNTNFKFSLGCPDSDIPVCALNNVSDINELSNDGDVGNTACSPTSSKGGIASAKTGNVNDRDMAVLALKSRTRISSVYEYQDPTSRSQCRICNRLNRANGLG</sequence>
<evidence type="ECO:0000313" key="2">
    <source>
        <dbReference type="EMBL" id="GFD24705.1"/>
    </source>
</evidence>
<name>A0A699UP76_TANCI</name>
<protein>
    <submittedName>
        <fullName evidence="2">Uncharacterized protein</fullName>
    </submittedName>
</protein>
<feature type="region of interest" description="Disordered" evidence="1">
    <location>
        <begin position="51"/>
        <end position="71"/>
    </location>
</feature>
<gene>
    <name evidence="2" type="ORF">Tci_896674</name>
</gene>
<evidence type="ECO:0000256" key="1">
    <source>
        <dbReference type="SAM" id="MobiDB-lite"/>
    </source>
</evidence>
<comment type="caution">
    <text evidence="2">The sequence shown here is derived from an EMBL/GenBank/DDBJ whole genome shotgun (WGS) entry which is preliminary data.</text>
</comment>